<gene>
    <name evidence="11" type="primary">rpoA</name>
    <name evidence="13" type="ORF">A2784_03000</name>
</gene>
<dbReference type="GO" id="GO:0005737">
    <property type="term" value="C:cytoplasm"/>
    <property type="evidence" value="ECO:0007669"/>
    <property type="project" value="UniProtKB-ARBA"/>
</dbReference>
<feature type="domain" description="DNA-directed RNA polymerase RpoA/D/Rpb3-type" evidence="12">
    <location>
        <begin position="17"/>
        <end position="223"/>
    </location>
</feature>
<dbReference type="Pfam" id="PF03118">
    <property type="entry name" value="RNA_pol_A_CTD"/>
    <property type="match status" value="1"/>
</dbReference>
<dbReference type="InterPro" id="IPR011260">
    <property type="entry name" value="RNAP_asu_C"/>
</dbReference>
<evidence type="ECO:0000256" key="1">
    <source>
        <dbReference type="ARBA" id="ARBA00007123"/>
    </source>
</evidence>
<accession>A0A1G1VME6</accession>
<evidence type="ECO:0000256" key="5">
    <source>
        <dbReference type="ARBA" id="ARBA00022679"/>
    </source>
</evidence>
<evidence type="ECO:0000313" key="14">
    <source>
        <dbReference type="Proteomes" id="UP000177324"/>
    </source>
</evidence>
<dbReference type="Gene3D" id="1.10.150.20">
    <property type="entry name" value="5' to 3' exonuclease, C-terminal subdomain"/>
    <property type="match status" value="1"/>
</dbReference>
<evidence type="ECO:0000256" key="8">
    <source>
        <dbReference type="ARBA" id="ARBA00032524"/>
    </source>
</evidence>
<evidence type="ECO:0000256" key="7">
    <source>
        <dbReference type="ARBA" id="ARBA00023163"/>
    </source>
</evidence>
<dbReference type="SUPFAM" id="SSF55257">
    <property type="entry name" value="RBP11-like subunits of RNA polymerase"/>
    <property type="match status" value="1"/>
</dbReference>
<evidence type="ECO:0000313" key="13">
    <source>
        <dbReference type="EMBL" id="OGY16407.1"/>
    </source>
</evidence>
<dbReference type="GO" id="GO:0003677">
    <property type="term" value="F:DNA binding"/>
    <property type="evidence" value="ECO:0007669"/>
    <property type="project" value="UniProtKB-UniRule"/>
</dbReference>
<feature type="region of interest" description="Alpha C-terminal domain (alpha-CTD)" evidence="11">
    <location>
        <begin position="236"/>
        <end position="309"/>
    </location>
</feature>
<dbReference type="InterPro" id="IPR011262">
    <property type="entry name" value="DNA-dir_RNA_pol_insert"/>
</dbReference>
<keyword evidence="6 11" id="KW-0548">Nucleotidyltransferase</keyword>
<dbReference type="Proteomes" id="UP000177324">
    <property type="component" value="Unassembled WGS sequence"/>
</dbReference>
<evidence type="ECO:0000256" key="11">
    <source>
        <dbReference type="HAMAP-Rule" id="MF_00059"/>
    </source>
</evidence>
<evidence type="ECO:0000256" key="9">
    <source>
        <dbReference type="ARBA" id="ARBA00033070"/>
    </source>
</evidence>
<protein>
    <recommendedName>
        <fullName evidence="3 11">DNA-directed RNA polymerase subunit alpha</fullName>
        <shortName evidence="11">RNAP subunit alpha</shortName>
        <ecNumber evidence="2 11">2.7.7.6</ecNumber>
    </recommendedName>
    <alternativeName>
        <fullName evidence="9 11">RNA polymerase subunit alpha</fullName>
    </alternativeName>
    <alternativeName>
        <fullName evidence="8 11">Transcriptase subunit alpha</fullName>
    </alternativeName>
</protein>
<dbReference type="SUPFAM" id="SSF47789">
    <property type="entry name" value="C-terminal domain of RNA polymerase alpha subunit"/>
    <property type="match status" value="1"/>
</dbReference>
<dbReference type="CDD" id="cd06928">
    <property type="entry name" value="RNAP_alpha_NTD"/>
    <property type="match status" value="1"/>
</dbReference>
<comment type="caution">
    <text evidence="13">The sequence shown here is derived from an EMBL/GenBank/DDBJ whole genome shotgun (WGS) entry which is preliminary data.</text>
</comment>
<keyword evidence="5 11" id="KW-0808">Transferase</keyword>
<proteinExistence type="inferred from homology"/>
<comment type="catalytic activity">
    <reaction evidence="10 11">
        <text>RNA(n) + a ribonucleoside 5'-triphosphate = RNA(n+1) + diphosphate</text>
        <dbReference type="Rhea" id="RHEA:21248"/>
        <dbReference type="Rhea" id="RHEA-COMP:14527"/>
        <dbReference type="Rhea" id="RHEA-COMP:17342"/>
        <dbReference type="ChEBI" id="CHEBI:33019"/>
        <dbReference type="ChEBI" id="CHEBI:61557"/>
        <dbReference type="ChEBI" id="CHEBI:140395"/>
        <dbReference type="EC" id="2.7.7.6"/>
    </reaction>
</comment>
<evidence type="ECO:0000256" key="4">
    <source>
        <dbReference type="ARBA" id="ARBA00022478"/>
    </source>
</evidence>
<evidence type="ECO:0000256" key="6">
    <source>
        <dbReference type="ARBA" id="ARBA00022695"/>
    </source>
</evidence>
<dbReference type="InterPro" id="IPR011263">
    <property type="entry name" value="DNA-dir_RNA_pol_RpoA/D/Rpb3"/>
</dbReference>
<comment type="domain">
    <text evidence="11">The N-terminal domain is essential for RNAP assembly and basal transcription, whereas the C-terminal domain is involved in interaction with transcriptional regulators and with upstream promoter elements.</text>
</comment>
<evidence type="ECO:0000256" key="10">
    <source>
        <dbReference type="ARBA" id="ARBA00048552"/>
    </source>
</evidence>
<dbReference type="GO" id="GO:0046983">
    <property type="term" value="F:protein dimerization activity"/>
    <property type="evidence" value="ECO:0007669"/>
    <property type="project" value="InterPro"/>
</dbReference>
<dbReference type="STRING" id="1797589.A2784_03000"/>
<dbReference type="SUPFAM" id="SSF56553">
    <property type="entry name" value="Insert subdomain of RNA polymerase alpha subunit"/>
    <property type="match status" value="1"/>
</dbReference>
<dbReference type="HAMAP" id="MF_00059">
    <property type="entry name" value="RNApol_bact_RpoA"/>
    <property type="match status" value="1"/>
</dbReference>
<comment type="similarity">
    <text evidence="1 11">Belongs to the RNA polymerase alpha chain family.</text>
</comment>
<dbReference type="SMART" id="SM00662">
    <property type="entry name" value="RPOLD"/>
    <property type="match status" value="1"/>
</dbReference>
<dbReference type="InterPro" id="IPR011773">
    <property type="entry name" value="DNA-dir_RpoA"/>
</dbReference>
<dbReference type="NCBIfam" id="NF003519">
    <property type="entry name" value="PRK05182.2-5"/>
    <property type="match status" value="1"/>
</dbReference>
<organism evidence="13 14">
    <name type="scientific">Candidatus Chisholmbacteria bacterium RIFCSPHIGHO2_01_FULL_48_12</name>
    <dbReference type="NCBI Taxonomy" id="1797589"/>
    <lineage>
        <taxon>Bacteria</taxon>
        <taxon>Candidatus Chisholmiibacteriota</taxon>
    </lineage>
</organism>
<reference evidence="13 14" key="1">
    <citation type="journal article" date="2016" name="Nat. Commun.">
        <title>Thousands of microbial genomes shed light on interconnected biogeochemical processes in an aquifer system.</title>
        <authorList>
            <person name="Anantharaman K."/>
            <person name="Brown C.T."/>
            <person name="Hug L.A."/>
            <person name="Sharon I."/>
            <person name="Castelle C.J."/>
            <person name="Probst A.J."/>
            <person name="Thomas B.C."/>
            <person name="Singh A."/>
            <person name="Wilkins M.J."/>
            <person name="Karaoz U."/>
            <person name="Brodie E.L."/>
            <person name="Williams K.H."/>
            <person name="Hubbard S.S."/>
            <person name="Banfield J.F."/>
        </authorList>
    </citation>
    <scope>NUCLEOTIDE SEQUENCE [LARGE SCALE GENOMIC DNA]</scope>
</reference>
<evidence type="ECO:0000259" key="12">
    <source>
        <dbReference type="SMART" id="SM00662"/>
    </source>
</evidence>
<comment type="function">
    <text evidence="11">DNA-dependent RNA polymerase catalyzes the transcription of DNA into RNA using the four ribonucleoside triphosphates as substrates.</text>
</comment>
<dbReference type="Gene3D" id="3.30.1360.10">
    <property type="entry name" value="RNA polymerase, RBP11-like subunit"/>
    <property type="match status" value="1"/>
</dbReference>
<evidence type="ECO:0000256" key="3">
    <source>
        <dbReference type="ARBA" id="ARBA00015972"/>
    </source>
</evidence>
<dbReference type="GO" id="GO:0003899">
    <property type="term" value="F:DNA-directed RNA polymerase activity"/>
    <property type="evidence" value="ECO:0007669"/>
    <property type="project" value="UniProtKB-UniRule"/>
</dbReference>
<evidence type="ECO:0000256" key="2">
    <source>
        <dbReference type="ARBA" id="ARBA00012418"/>
    </source>
</evidence>
<dbReference type="GO" id="GO:0006351">
    <property type="term" value="P:DNA-templated transcription"/>
    <property type="evidence" value="ECO:0007669"/>
    <property type="project" value="UniProtKB-UniRule"/>
</dbReference>
<name>A0A1G1VME6_9BACT</name>
<dbReference type="EC" id="2.7.7.6" evidence="2 11"/>
<sequence>MIQPKFTTILLKQEKNYAELVMEPLEQGYGHTLGNALRRVLLSSLPGAAVTSVKIGGIRHQFATLEGLEQDIVELILNLKQVRLHYEGAEPVTARIKMSGAGTIRAADIEVPATVQIVNPDLELAELTEARAKLEAELTIEGGTGYSMAEERQSTTIGVIPMDVLFSPVTRVAYKVEATRVGRRTDFDKLILQVWTDGTVEPQEAVNQAAQILVAHFKQVYDPVVIDQPQAVPVAVNGVVPELYRLTVEELDLPTRIANALRKGGYKTVKDLAEATVVQLKQVKNLGEKSVESVVALLAKKGIEINLGL</sequence>
<keyword evidence="7 11" id="KW-0804">Transcription</keyword>
<keyword evidence="4 11" id="KW-0240">DNA-directed RNA polymerase</keyword>
<dbReference type="NCBIfam" id="TIGR02027">
    <property type="entry name" value="rpoA"/>
    <property type="match status" value="1"/>
</dbReference>
<feature type="region of interest" description="Alpha N-terminal domain (alpha-NTD)" evidence="11">
    <location>
        <begin position="1"/>
        <end position="228"/>
    </location>
</feature>
<dbReference type="Pfam" id="PF01193">
    <property type="entry name" value="RNA_pol_L"/>
    <property type="match status" value="1"/>
</dbReference>
<dbReference type="InterPro" id="IPR036603">
    <property type="entry name" value="RBP11-like"/>
</dbReference>
<comment type="subunit">
    <text evidence="11">Homodimer. The RNAP catalytic core consists of 2 alpha, 1 beta, 1 beta' and 1 omega subunit. When a sigma factor is associated with the core the holoenzyme is formed, which can initiate transcription.</text>
</comment>
<dbReference type="Pfam" id="PF01000">
    <property type="entry name" value="RNA_pol_A_bac"/>
    <property type="match status" value="1"/>
</dbReference>
<dbReference type="AlphaFoldDB" id="A0A1G1VME6"/>
<dbReference type="FunFam" id="2.170.120.12:FF:000001">
    <property type="entry name" value="DNA-directed RNA polymerase subunit alpha"/>
    <property type="match status" value="1"/>
</dbReference>
<dbReference type="GO" id="GO:0000428">
    <property type="term" value="C:DNA-directed RNA polymerase complex"/>
    <property type="evidence" value="ECO:0007669"/>
    <property type="project" value="UniProtKB-KW"/>
</dbReference>
<dbReference type="Gene3D" id="2.170.120.12">
    <property type="entry name" value="DNA-directed RNA polymerase, insert domain"/>
    <property type="match status" value="1"/>
</dbReference>
<dbReference type="EMBL" id="MHCH01000046">
    <property type="protein sequence ID" value="OGY16407.1"/>
    <property type="molecule type" value="Genomic_DNA"/>
</dbReference>
<dbReference type="InterPro" id="IPR036643">
    <property type="entry name" value="RNApol_insert_sf"/>
</dbReference>